<dbReference type="Gene3D" id="1.20.5.190">
    <property type="match status" value="1"/>
</dbReference>
<gene>
    <name evidence="2" type="ORF">HERI1096_LOCUS6974</name>
</gene>
<dbReference type="SMART" id="SM00015">
    <property type="entry name" value="IQ"/>
    <property type="match status" value="4"/>
</dbReference>
<reference evidence="2" key="1">
    <citation type="submission" date="2021-01" db="EMBL/GenBank/DDBJ databases">
        <authorList>
            <person name="Corre E."/>
            <person name="Pelletier E."/>
            <person name="Niang G."/>
            <person name="Scheremetjew M."/>
            <person name="Finn R."/>
            <person name="Kale V."/>
            <person name="Holt S."/>
            <person name="Cochrane G."/>
            <person name="Meng A."/>
            <person name="Brown T."/>
            <person name="Cohen L."/>
        </authorList>
    </citation>
    <scope>NUCLEOTIDE SEQUENCE</scope>
    <source>
        <strain evidence="2">CCMP281</strain>
    </source>
</reference>
<dbReference type="PROSITE" id="PS50096">
    <property type="entry name" value="IQ"/>
    <property type="match status" value="2"/>
</dbReference>
<keyword evidence="1" id="KW-0175">Coiled coil</keyword>
<evidence type="ECO:0000313" key="2">
    <source>
        <dbReference type="EMBL" id="CAE0106315.1"/>
    </source>
</evidence>
<protein>
    <submittedName>
        <fullName evidence="2">Uncharacterized protein</fullName>
    </submittedName>
</protein>
<feature type="coiled-coil region" evidence="1">
    <location>
        <begin position="213"/>
        <end position="240"/>
    </location>
</feature>
<sequence length="300" mass="32520">MAALSSSGTLESSIVEISAWPGAEDTLPGYELPGYEEWEAIVESPGSSSVLLSDEWEKASLVKENLRLTNQVEVLAALAGRPCSGLAISRATMIQCAARGHSGRLGLKAARSAATQLQQCARGWAARAYLEKLRRSATSIQSQQRAILARRAADTMMRNRAAALIQRAVRTYRALLMPLSKTQLRREALAARRRLAEVTVRNHAALDNVVAAHAAAASRARKAEAQVAEVTAQHAAELQQLCNAFEERQDEGRRVHAAEKQGLLDEIAELVAQVAGLGSENLRLQNQASELLVEKLQGWT</sequence>
<organism evidence="2">
    <name type="scientific">Haptolina ericina</name>
    <dbReference type="NCBI Taxonomy" id="156174"/>
    <lineage>
        <taxon>Eukaryota</taxon>
        <taxon>Haptista</taxon>
        <taxon>Haptophyta</taxon>
        <taxon>Prymnesiophyceae</taxon>
        <taxon>Prymnesiales</taxon>
        <taxon>Prymnesiaceae</taxon>
        <taxon>Haptolina</taxon>
    </lineage>
</organism>
<dbReference type="InterPro" id="IPR000048">
    <property type="entry name" value="IQ_motif_EF-hand-BS"/>
</dbReference>
<proteinExistence type="predicted"/>
<dbReference type="AlphaFoldDB" id="A0A7S3EUK5"/>
<dbReference type="EMBL" id="HBHX01012536">
    <property type="protein sequence ID" value="CAE0106315.1"/>
    <property type="molecule type" value="Transcribed_RNA"/>
</dbReference>
<accession>A0A7S3EUK5</accession>
<evidence type="ECO:0000256" key="1">
    <source>
        <dbReference type="SAM" id="Coils"/>
    </source>
</evidence>
<name>A0A7S3EUK5_9EUKA</name>